<name>A0A7C1VXH1_DESA2</name>
<sequence length="102" mass="11890">MRKRWLCLTFIGIMLFFLTHTGFTRGHYYFNGKVNAISKEFINVSGKVFYITKDCRVAIHKKVNGAFFENPASLRNVKIGDWVTVKVIGNLVTEILIERYKR</sequence>
<accession>A0A7C1VXH1</accession>
<evidence type="ECO:0000313" key="1">
    <source>
        <dbReference type="EMBL" id="HEC67959.1"/>
    </source>
</evidence>
<organism evidence="1">
    <name type="scientific">Desulfofervidus auxilii</name>
    <dbReference type="NCBI Taxonomy" id="1621989"/>
    <lineage>
        <taxon>Bacteria</taxon>
        <taxon>Pseudomonadati</taxon>
        <taxon>Thermodesulfobacteriota</taxon>
        <taxon>Candidatus Desulfofervidia</taxon>
        <taxon>Candidatus Desulfofervidales</taxon>
        <taxon>Candidatus Desulfofervidaceae</taxon>
        <taxon>Candidatus Desulfofervidus</taxon>
    </lineage>
</organism>
<reference evidence="1" key="1">
    <citation type="journal article" date="2020" name="mSystems">
        <title>Genome- and Community-Level Interaction Insights into Carbon Utilization and Element Cycling Functions of Hydrothermarchaeota in Hydrothermal Sediment.</title>
        <authorList>
            <person name="Zhou Z."/>
            <person name="Liu Y."/>
            <person name="Xu W."/>
            <person name="Pan J."/>
            <person name="Luo Z.H."/>
            <person name="Li M."/>
        </authorList>
    </citation>
    <scope>NUCLEOTIDE SEQUENCE [LARGE SCALE GENOMIC DNA]</scope>
    <source>
        <strain evidence="1">HyVt-389</strain>
    </source>
</reference>
<proteinExistence type="predicted"/>
<dbReference type="EMBL" id="DRIH01000135">
    <property type="protein sequence ID" value="HEC67959.1"/>
    <property type="molecule type" value="Genomic_DNA"/>
</dbReference>
<dbReference type="AlphaFoldDB" id="A0A7C1VXH1"/>
<gene>
    <name evidence="1" type="ORF">ENI35_04000</name>
</gene>
<protein>
    <submittedName>
        <fullName evidence="1">Pilus assembly protein PilL</fullName>
    </submittedName>
</protein>
<comment type="caution">
    <text evidence="1">The sequence shown here is derived from an EMBL/GenBank/DDBJ whole genome shotgun (WGS) entry which is preliminary data.</text>
</comment>
<dbReference type="Proteomes" id="UP000885738">
    <property type="component" value="Unassembled WGS sequence"/>
</dbReference>